<dbReference type="InterPro" id="IPR003604">
    <property type="entry name" value="Matrin/U1-like-C_Znf_C2H2"/>
</dbReference>
<keyword evidence="4" id="KW-0539">Nucleus</keyword>
<dbReference type="Pfam" id="PF12874">
    <property type="entry name" value="zf-met"/>
    <property type="match status" value="1"/>
</dbReference>
<feature type="compositionally biased region" description="Basic and acidic residues" evidence="5">
    <location>
        <begin position="1"/>
        <end position="26"/>
    </location>
</feature>
<proteinExistence type="predicted"/>
<dbReference type="EMBL" id="JALJOT010000009">
    <property type="protein sequence ID" value="KAK9907619.1"/>
    <property type="molecule type" value="Genomic_DNA"/>
</dbReference>
<dbReference type="PANTHER" id="PTHR45986:SF1">
    <property type="entry name" value="ZINC FINGER MATRIN-TYPE PROTEIN 2"/>
    <property type="match status" value="1"/>
</dbReference>
<reference evidence="7 8" key="1">
    <citation type="journal article" date="2024" name="Nat. Commun.">
        <title>Phylogenomics reveals the evolutionary origins of lichenization in chlorophyte algae.</title>
        <authorList>
            <person name="Puginier C."/>
            <person name="Libourel C."/>
            <person name="Otte J."/>
            <person name="Skaloud P."/>
            <person name="Haon M."/>
            <person name="Grisel S."/>
            <person name="Petersen M."/>
            <person name="Berrin J.G."/>
            <person name="Delaux P.M."/>
            <person name="Dal Grande F."/>
            <person name="Keller J."/>
        </authorList>
    </citation>
    <scope>NUCLEOTIDE SEQUENCE [LARGE SCALE GENOMIC DNA]</scope>
    <source>
        <strain evidence="7 8">SAG 216-7</strain>
    </source>
</reference>
<name>A0ABR2YLJ4_9CHLO</name>
<dbReference type="SMART" id="SM00451">
    <property type="entry name" value="ZnF_U1"/>
    <property type="match status" value="1"/>
</dbReference>
<comment type="caution">
    <text evidence="7">The sequence shown here is derived from an EMBL/GenBank/DDBJ whole genome shotgun (WGS) entry which is preliminary data.</text>
</comment>
<evidence type="ECO:0000256" key="4">
    <source>
        <dbReference type="ARBA" id="ARBA00023242"/>
    </source>
</evidence>
<keyword evidence="8" id="KW-1185">Reference proteome</keyword>
<protein>
    <recommendedName>
        <fullName evidence="6">U1-type domain-containing protein</fullName>
    </recommendedName>
</protein>
<dbReference type="Proteomes" id="UP001491310">
    <property type="component" value="Unassembled WGS sequence"/>
</dbReference>
<gene>
    <name evidence="7" type="ORF">WJX75_007078</name>
</gene>
<dbReference type="SUPFAM" id="SSF57667">
    <property type="entry name" value="beta-beta-alpha zinc fingers"/>
    <property type="match status" value="1"/>
</dbReference>
<evidence type="ECO:0000259" key="6">
    <source>
        <dbReference type="SMART" id="SM00451"/>
    </source>
</evidence>
<dbReference type="InterPro" id="IPR040107">
    <property type="entry name" value="Snu23"/>
</dbReference>
<feature type="domain" description="U1-type" evidence="6">
    <location>
        <begin position="115"/>
        <end position="149"/>
    </location>
</feature>
<sequence length="239" mass="27982">MAGDDRALVKKEGGNRRERREKEKKGKASGVDNTFRRTWNKDEYTEKAEARDKAEQEEEESALDAKRRKRLERDPLHQGIIVERAMLKQRDFSLDLTSRLGKSQVITNTTPLNQQAGYYCSVCDCILRDSASYLDHINGKYHNRALGMSMRVERSTADQVRERLTQHKEKKYESEQIDFVPDGFDRRVLEQQEEEERLREQRRERKKEKRKSAQEEEEEYGVDPDMALAMGFTGFGGSR</sequence>
<dbReference type="InterPro" id="IPR036236">
    <property type="entry name" value="Znf_C2H2_sf"/>
</dbReference>
<evidence type="ECO:0000256" key="1">
    <source>
        <dbReference type="ARBA" id="ARBA00022723"/>
    </source>
</evidence>
<feature type="compositionally biased region" description="Basic and acidic residues" evidence="5">
    <location>
        <begin position="192"/>
        <end position="203"/>
    </location>
</feature>
<evidence type="ECO:0000256" key="2">
    <source>
        <dbReference type="ARBA" id="ARBA00022771"/>
    </source>
</evidence>
<dbReference type="InterPro" id="IPR013087">
    <property type="entry name" value="Znf_C2H2_type"/>
</dbReference>
<evidence type="ECO:0000256" key="5">
    <source>
        <dbReference type="SAM" id="MobiDB-lite"/>
    </source>
</evidence>
<dbReference type="PANTHER" id="PTHR45986">
    <property type="entry name" value="ZINC FINGER MATRIN-TYPE PROTEIN 2"/>
    <property type="match status" value="1"/>
</dbReference>
<accession>A0ABR2YLJ4</accession>
<organism evidence="7 8">
    <name type="scientific">Coccomyxa subellipsoidea</name>
    <dbReference type="NCBI Taxonomy" id="248742"/>
    <lineage>
        <taxon>Eukaryota</taxon>
        <taxon>Viridiplantae</taxon>
        <taxon>Chlorophyta</taxon>
        <taxon>core chlorophytes</taxon>
        <taxon>Trebouxiophyceae</taxon>
        <taxon>Trebouxiophyceae incertae sedis</taxon>
        <taxon>Coccomyxaceae</taxon>
        <taxon>Coccomyxa</taxon>
    </lineage>
</organism>
<keyword evidence="1" id="KW-0479">Metal-binding</keyword>
<feature type="compositionally biased region" description="Basic and acidic residues" evidence="5">
    <location>
        <begin position="39"/>
        <end position="54"/>
    </location>
</feature>
<evidence type="ECO:0000313" key="8">
    <source>
        <dbReference type="Proteomes" id="UP001491310"/>
    </source>
</evidence>
<keyword evidence="3" id="KW-0862">Zinc</keyword>
<evidence type="ECO:0000313" key="7">
    <source>
        <dbReference type="EMBL" id="KAK9907619.1"/>
    </source>
</evidence>
<keyword evidence="2" id="KW-0863">Zinc-finger</keyword>
<feature type="region of interest" description="Disordered" evidence="5">
    <location>
        <begin position="192"/>
        <end position="239"/>
    </location>
</feature>
<evidence type="ECO:0000256" key="3">
    <source>
        <dbReference type="ARBA" id="ARBA00022833"/>
    </source>
</evidence>
<feature type="region of interest" description="Disordered" evidence="5">
    <location>
        <begin position="1"/>
        <end position="70"/>
    </location>
</feature>